<name>A0ACC2NXX8_9HYME</name>
<reference evidence="1" key="1">
    <citation type="submission" date="2023-04" db="EMBL/GenBank/DDBJ databases">
        <title>A chromosome-level genome assembly of the parasitoid wasp Eretmocerus hayati.</title>
        <authorList>
            <person name="Zhong Y."/>
            <person name="Liu S."/>
            <person name="Liu Y."/>
        </authorList>
    </citation>
    <scope>NUCLEOTIDE SEQUENCE</scope>
    <source>
        <strain evidence="1">ZJU_SS_LIU_2023</strain>
    </source>
</reference>
<sequence length="134" mass="14569">MCISVFPTHSGYRVFVFRQAVDVFVDGVYDAATVGFLQESMNIGPVWPPSPAPDIHDCAWAFLHRGASAFFSAKVLGHGPVEVIRACRPVEVPPCVVHVVGATKPGFCLLTGLDVQEAVVFLLFLPQDRRFPAS</sequence>
<dbReference type="Proteomes" id="UP001239111">
    <property type="component" value="Chromosome 2"/>
</dbReference>
<organism evidence="1 2">
    <name type="scientific">Eretmocerus hayati</name>
    <dbReference type="NCBI Taxonomy" id="131215"/>
    <lineage>
        <taxon>Eukaryota</taxon>
        <taxon>Metazoa</taxon>
        <taxon>Ecdysozoa</taxon>
        <taxon>Arthropoda</taxon>
        <taxon>Hexapoda</taxon>
        <taxon>Insecta</taxon>
        <taxon>Pterygota</taxon>
        <taxon>Neoptera</taxon>
        <taxon>Endopterygota</taxon>
        <taxon>Hymenoptera</taxon>
        <taxon>Apocrita</taxon>
        <taxon>Proctotrupomorpha</taxon>
        <taxon>Chalcidoidea</taxon>
        <taxon>Aphelinidae</taxon>
        <taxon>Aphelininae</taxon>
        <taxon>Eretmocerus</taxon>
    </lineage>
</organism>
<gene>
    <name evidence="1" type="ORF">QAD02_011841</name>
</gene>
<proteinExistence type="predicted"/>
<keyword evidence="2" id="KW-1185">Reference proteome</keyword>
<protein>
    <submittedName>
        <fullName evidence="1">Uncharacterized protein</fullName>
    </submittedName>
</protein>
<comment type="caution">
    <text evidence="1">The sequence shown here is derived from an EMBL/GenBank/DDBJ whole genome shotgun (WGS) entry which is preliminary data.</text>
</comment>
<dbReference type="EMBL" id="CM056742">
    <property type="protein sequence ID" value="KAJ8676055.1"/>
    <property type="molecule type" value="Genomic_DNA"/>
</dbReference>
<accession>A0ACC2NXX8</accession>
<evidence type="ECO:0000313" key="1">
    <source>
        <dbReference type="EMBL" id="KAJ8676055.1"/>
    </source>
</evidence>
<evidence type="ECO:0000313" key="2">
    <source>
        <dbReference type="Proteomes" id="UP001239111"/>
    </source>
</evidence>